<organism evidence="12 13">
    <name type="scientific">Stentor coeruleus</name>
    <dbReference type="NCBI Taxonomy" id="5963"/>
    <lineage>
        <taxon>Eukaryota</taxon>
        <taxon>Sar</taxon>
        <taxon>Alveolata</taxon>
        <taxon>Ciliophora</taxon>
        <taxon>Postciliodesmatophora</taxon>
        <taxon>Heterotrichea</taxon>
        <taxon>Heterotrichida</taxon>
        <taxon>Stentoridae</taxon>
        <taxon>Stentor</taxon>
    </lineage>
</organism>
<dbReference type="InterPro" id="IPR027417">
    <property type="entry name" value="P-loop_NTPase"/>
</dbReference>
<feature type="transmembrane region" description="Helical" evidence="9">
    <location>
        <begin position="865"/>
        <end position="884"/>
    </location>
</feature>
<feature type="transmembrane region" description="Helical" evidence="9">
    <location>
        <begin position="23"/>
        <end position="44"/>
    </location>
</feature>
<dbReference type="InterPro" id="IPR036640">
    <property type="entry name" value="ABC1_TM_sf"/>
</dbReference>
<dbReference type="GO" id="GO:0016887">
    <property type="term" value="F:ATP hydrolysis activity"/>
    <property type="evidence" value="ECO:0007669"/>
    <property type="project" value="InterPro"/>
</dbReference>
<keyword evidence="2" id="KW-0813">Transport</keyword>
<dbReference type="Gene3D" id="1.20.1560.10">
    <property type="entry name" value="ABC transporter type 1, transmembrane domain"/>
    <property type="match status" value="2"/>
</dbReference>
<keyword evidence="7 9" id="KW-1133">Transmembrane helix</keyword>
<keyword evidence="5" id="KW-0547">Nucleotide-binding</keyword>
<dbReference type="Pfam" id="PF00005">
    <property type="entry name" value="ABC_tran"/>
    <property type="match status" value="2"/>
</dbReference>
<dbReference type="CDD" id="cd18580">
    <property type="entry name" value="ABC_6TM_ABCC_D2"/>
    <property type="match status" value="1"/>
</dbReference>
<keyword evidence="4" id="KW-0677">Repeat</keyword>
<keyword evidence="6" id="KW-0067">ATP-binding</keyword>
<feature type="transmembrane region" description="Helical" evidence="9">
    <location>
        <begin position="399"/>
        <end position="426"/>
    </location>
</feature>
<feature type="transmembrane region" description="Helical" evidence="9">
    <location>
        <begin position="910"/>
        <end position="938"/>
    </location>
</feature>
<name>A0A1R2BLM2_9CILI</name>
<protein>
    <submittedName>
        <fullName evidence="12">Uncharacterized protein</fullName>
    </submittedName>
</protein>
<dbReference type="PROSITE" id="PS50929">
    <property type="entry name" value="ABC_TM1F"/>
    <property type="match status" value="2"/>
</dbReference>
<feature type="domain" description="ABC transporter" evidence="10">
    <location>
        <begin position="1194"/>
        <end position="1424"/>
    </location>
</feature>
<dbReference type="GO" id="GO:0005774">
    <property type="term" value="C:vacuolar membrane"/>
    <property type="evidence" value="ECO:0007669"/>
    <property type="project" value="UniProtKB-SubCell"/>
</dbReference>
<keyword evidence="8 9" id="KW-0472">Membrane</keyword>
<dbReference type="InterPro" id="IPR003439">
    <property type="entry name" value="ABC_transporter-like_ATP-bd"/>
</dbReference>
<dbReference type="OrthoDB" id="6500128at2759"/>
<dbReference type="SMART" id="SM00382">
    <property type="entry name" value="AAA"/>
    <property type="match status" value="2"/>
</dbReference>
<dbReference type="InterPro" id="IPR050173">
    <property type="entry name" value="ABC_transporter_C-like"/>
</dbReference>
<dbReference type="EMBL" id="MPUH01000560">
    <property type="protein sequence ID" value="OMJ77729.1"/>
    <property type="molecule type" value="Genomic_DNA"/>
</dbReference>
<evidence type="ECO:0000256" key="4">
    <source>
        <dbReference type="ARBA" id="ARBA00022737"/>
    </source>
</evidence>
<evidence type="ECO:0000256" key="8">
    <source>
        <dbReference type="ARBA" id="ARBA00023136"/>
    </source>
</evidence>
<evidence type="ECO:0000256" key="3">
    <source>
        <dbReference type="ARBA" id="ARBA00022692"/>
    </source>
</evidence>
<dbReference type="CDD" id="cd03244">
    <property type="entry name" value="ABCC_MRP_domain2"/>
    <property type="match status" value="1"/>
</dbReference>
<evidence type="ECO:0000259" key="10">
    <source>
        <dbReference type="PROSITE" id="PS50893"/>
    </source>
</evidence>
<dbReference type="PROSITE" id="PS00211">
    <property type="entry name" value="ABC_TRANSPORTER_1"/>
    <property type="match status" value="2"/>
</dbReference>
<gene>
    <name evidence="12" type="ORF">SteCoe_22633</name>
</gene>
<feature type="transmembrane region" description="Helical" evidence="9">
    <location>
        <begin position="149"/>
        <end position="172"/>
    </location>
</feature>
<dbReference type="InterPro" id="IPR044726">
    <property type="entry name" value="ABCC_6TM_D2"/>
</dbReference>
<dbReference type="PANTHER" id="PTHR24223:SF443">
    <property type="entry name" value="MULTIDRUG-RESISTANCE LIKE PROTEIN 1, ISOFORM I"/>
    <property type="match status" value="1"/>
</dbReference>
<feature type="domain" description="ABC transmembrane type-1" evidence="11">
    <location>
        <begin position="875"/>
        <end position="1155"/>
    </location>
</feature>
<reference evidence="12 13" key="1">
    <citation type="submission" date="2016-11" db="EMBL/GenBank/DDBJ databases">
        <title>The macronuclear genome of Stentor coeruleus: a giant cell with tiny introns.</title>
        <authorList>
            <person name="Slabodnick M."/>
            <person name="Ruby J.G."/>
            <person name="Reiff S.B."/>
            <person name="Swart E.C."/>
            <person name="Gosai S."/>
            <person name="Prabakaran S."/>
            <person name="Witkowska E."/>
            <person name="Larue G.E."/>
            <person name="Fisher S."/>
            <person name="Freeman R.M."/>
            <person name="Gunawardena J."/>
            <person name="Chu W."/>
            <person name="Stover N.A."/>
            <person name="Gregory B.D."/>
            <person name="Nowacki M."/>
            <person name="Derisi J."/>
            <person name="Roy S.W."/>
            <person name="Marshall W.F."/>
            <person name="Sood P."/>
        </authorList>
    </citation>
    <scope>NUCLEOTIDE SEQUENCE [LARGE SCALE GENOMIC DNA]</scope>
    <source>
        <strain evidence="12">WM001</strain>
    </source>
</reference>
<evidence type="ECO:0000256" key="5">
    <source>
        <dbReference type="ARBA" id="ARBA00022741"/>
    </source>
</evidence>
<evidence type="ECO:0000313" key="12">
    <source>
        <dbReference type="EMBL" id="OMJ77729.1"/>
    </source>
</evidence>
<feature type="transmembrane region" description="Helical" evidence="9">
    <location>
        <begin position="267"/>
        <end position="288"/>
    </location>
</feature>
<feature type="transmembrane region" description="Helical" evidence="9">
    <location>
        <begin position="300"/>
        <end position="317"/>
    </location>
</feature>
<feature type="transmembrane region" description="Helical" evidence="9">
    <location>
        <begin position="1128"/>
        <end position="1147"/>
    </location>
</feature>
<dbReference type="InterPro" id="IPR017871">
    <property type="entry name" value="ABC_transporter-like_CS"/>
</dbReference>
<evidence type="ECO:0000313" key="13">
    <source>
        <dbReference type="Proteomes" id="UP000187209"/>
    </source>
</evidence>
<dbReference type="InterPro" id="IPR003593">
    <property type="entry name" value="AAA+_ATPase"/>
</dbReference>
<dbReference type="SUPFAM" id="SSF52540">
    <property type="entry name" value="P-loop containing nucleoside triphosphate hydrolases"/>
    <property type="match status" value="2"/>
</dbReference>
<dbReference type="CDD" id="cd18579">
    <property type="entry name" value="ABC_6TM_ABCC_D1"/>
    <property type="match status" value="1"/>
</dbReference>
<feature type="transmembrane region" description="Helical" evidence="9">
    <location>
        <begin position="1094"/>
        <end position="1116"/>
    </location>
</feature>
<dbReference type="GO" id="GO:0140359">
    <property type="term" value="F:ABC-type transporter activity"/>
    <property type="evidence" value="ECO:0007669"/>
    <property type="project" value="InterPro"/>
</dbReference>
<dbReference type="Proteomes" id="UP000187209">
    <property type="component" value="Unassembled WGS sequence"/>
</dbReference>
<dbReference type="Pfam" id="PF00664">
    <property type="entry name" value="ABC_membrane"/>
    <property type="match status" value="2"/>
</dbReference>
<evidence type="ECO:0000256" key="6">
    <source>
        <dbReference type="ARBA" id="ARBA00022840"/>
    </source>
</evidence>
<dbReference type="FunFam" id="1.20.1560.10:FF:000013">
    <property type="entry name" value="ABC transporter C family member 2"/>
    <property type="match status" value="1"/>
</dbReference>
<dbReference type="InterPro" id="IPR011527">
    <property type="entry name" value="ABC1_TM_dom"/>
</dbReference>
<evidence type="ECO:0000259" key="11">
    <source>
        <dbReference type="PROSITE" id="PS50929"/>
    </source>
</evidence>
<dbReference type="FunFam" id="3.40.50.300:FF:000163">
    <property type="entry name" value="Multidrug resistance-associated protein member 4"/>
    <property type="match status" value="1"/>
</dbReference>
<dbReference type="CDD" id="cd03250">
    <property type="entry name" value="ABCC_MRP_domain1"/>
    <property type="match status" value="1"/>
</dbReference>
<feature type="transmembrane region" description="Helical" evidence="9">
    <location>
        <begin position="487"/>
        <end position="507"/>
    </location>
</feature>
<comment type="caution">
    <text evidence="12">The sequence shown here is derived from an EMBL/GenBank/DDBJ whole genome shotgun (WGS) entry which is preliminary data.</text>
</comment>
<evidence type="ECO:0000256" key="1">
    <source>
        <dbReference type="ARBA" id="ARBA00004128"/>
    </source>
</evidence>
<dbReference type="FunFam" id="3.40.50.300:FF:000997">
    <property type="entry name" value="Multidrug resistance-associated protein 1"/>
    <property type="match status" value="1"/>
</dbReference>
<proteinExistence type="predicted"/>
<dbReference type="Gene3D" id="3.40.50.300">
    <property type="entry name" value="P-loop containing nucleotide triphosphate hydrolases"/>
    <property type="match status" value="2"/>
</dbReference>
<dbReference type="PANTHER" id="PTHR24223">
    <property type="entry name" value="ATP-BINDING CASSETTE SUB-FAMILY C"/>
    <property type="match status" value="1"/>
</dbReference>
<evidence type="ECO:0000256" key="7">
    <source>
        <dbReference type="ARBA" id="ARBA00022989"/>
    </source>
</evidence>
<evidence type="ECO:0000256" key="9">
    <source>
        <dbReference type="SAM" id="Phobius"/>
    </source>
</evidence>
<keyword evidence="13" id="KW-1185">Reference proteome</keyword>
<feature type="transmembrane region" description="Helical" evidence="9">
    <location>
        <begin position="125"/>
        <end position="143"/>
    </location>
</feature>
<dbReference type="GO" id="GO:0005524">
    <property type="term" value="F:ATP binding"/>
    <property type="evidence" value="ECO:0007669"/>
    <property type="project" value="UniProtKB-KW"/>
</dbReference>
<dbReference type="InterPro" id="IPR044746">
    <property type="entry name" value="ABCC_6TM_D1"/>
</dbReference>
<dbReference type="PROSITE" id="PS50893">
    <property type="entry name" value="ABC_TRANSPORTER_2"/>
    <property type="match status" value="2"/>
</dbReference>
<evidence type="ECO:0000256" key="2">
    <source>
        <dbReference type="ARBA" id="ARBA00022448"/>
    </source>
</evidence>
<feature type="transmembrane region" description="Helical" evidence="9">
    <location>
        <begin position="83"/>
        <end position="105"/>
    </location>
</feature>
<feature type="domain" description="ABC transmembrane type-1" evidence="11">
    <location>
        <begin position="268"/>
        <end position="553"/>
    </location>
</feature>
<sequence>MAFLCAPDKGIFALDNKCFAEDITSILDSLIFICFICAEIYFIIEKSFQRIANKYLYLLFLIILCNFIHLTLVIFYLPANKVSIAQVISLLLKLFTWLLIVNSFYNFSSTSSLFKTNLKSLKAFCLTRFLGPIFWIYTAYNLFPNSSEQILTEIVGIISNTMAILFALYTIISKHKASLNALLQEKKEASVYEKSSLYGKMTMSWVFPLLQLGSIRIINPEDIDKHSMHDSCLYQSEKFEKIAEKHKSYLNKFNLLKIIYKCYAKEMIAILFLGLILSVLDFTSPIFVHLLENYLNSKEPLWRGIALVFYLVLSKILQITITNYYNFLINLLQYHIQSALSSIIYKKLLKLSLSRISETQESSLSYGKIINIVHVDLSHLTTGITDSLKLATLPFNCGFGFYLLFSGIKLGGGIVASLIVILLLIVNTMIGNKSSETQKKLMDIKDKKAKLCNEMLNNIRTLKLYNWEFKYSENLLKIREEELRQQTLILFLFVISIFLNWGTQDYMAAGVISTMAISGLVLTPTNVYASLSVMRVVNTSIFVLPAILNSLIQSKISLGRIEGYLLTEDQSNYITYQTEVNIVEIKNASFAWKNERNPESQTGELKEIKRALKDISFGIAKGELVAIVGKVASGKSSLLQALIQNMDFIESEGSYIKVRGSIAYCSQEAWIQNKSIRENIIFGSHFNEERYWEVIRVCMLQNDLDILPGGDLTEIGEKGINLSGGQKTRVCLARTIYSNADIYIFDDSLAALDQYVGKKLFEEGILNFLKGKTRIFVINNQQYLSHCDKIIVLKSGKIKQIGVFDELINEEGYFKGKFMLDLKQSQLSSSTEPESINKKDYKNTKLTESEDRATGSVKLSVYKSYYSYAGILATLIGFLFMIFWQSGRMITDFFLANWTTESSEIQASKILFNILFFVSGSISVNLIILFTALNLFYSSIRAARILFKKLLYSLINAPISLFYDVNPVGRILNRLTKDMNVLDRDLVYGSYWFITQIFNVLMIISFCIFTAPLVALTLPVAIYLGLKIQKFYLSTSRELTRLESMSKSPVTQHFSETLTGLSTIRAFGYQNNFIKTYFELFDKSIVYGFYGKGCYCWITLYLELVFDMILAVGAFFIVYERDSMDTGLAGACLIYAMNLPISIFYLIMSASGLENSMVSTERVINMSNINNEGDRKGFKDNLLISSSWPSKGEIEFCKYSARYRPDTEIILNEISFTVQPGEKIGIVGKTGSGKSSIVNALFRIFEATSGRILIDSIDIAEIGLDVLRQNMCVILQDPALFEGKIRDNIDMLKQHTDDEIINVLKLVQCGLGDNPLDLTLSENAINLSVGQKQLICIARALLKKTKIIIIDEATASIDYKTDMIVQDVIKNAFKDKTVLTIAHRINTIKSSDKIIVLQKGRIAEFDTPENLEKLNGHYSLLANIHE</sequence>
<accession>A0A1R2BLM2</accession>
<feature type="domain" description="ABC transporter" evidence="10">
    <location>
        <begin position="583"/>
        <end position="820"/>
    </location>
</feature>
<keyword evidence="3 9" id="KW-0812">Transmembrane</keyword>
<feature type="transmembrane region" description="Helical" evidence="9">
    <location>
        <begin position="56"/>
        <end position="77"/>
    </location>
</feature>
<comment type="subcellular location">
    <subcellularLocation>
        <location evidence="1">Vacuole membrane</location>
        <topology evidence="1">Multi-pass membrane protein</topology>
    </subcellularLocation>
</comment>
<dbReference type="SUPFAM" id="SSF90123">
    <property type="entry name" value="ABC transporter transmembrane region"/>
    <property type="match status" value="2"/>
</dbReference>
<feature type="transmembrane region" description="Helical" evidence="9">
    <location>
        <begin position="991"/>
        <end position="1024"/>
    </location>
</feature>